<feature type="binding site" evidence="7">
    <location>
        <position position="121"/>
    </location>
    <ligand>
        <name>5-amino-6-(D-ribitylamino)uracil</name>
        <dbReference type="ChEBI" id="CHEBI:15934"/>
    </ligand>
</feature>
<feature type="binding site" evidence="7">
    <location>
        <position position="11"/>
    </location>
    <ligand>
        <name>5-amino-6-(D-ribitylamino)uracil</name>
        <dbReference type="ChEBI" id="CHEBI:15934"/>
    </ligand>
</feature>
<dbReference type="InterPro" id="IPR036467">
    <property type="entry name" value="LS/RS_sf"/>
</dbReference>
<dbReference type="SUPFAM" id="SSF52121">
    <property type="entry name" value="Lumazine synthase"/>
    <property type="match status" value="1"/>
</dbReference>
<evidence type="ECO:0000256" key="4">
    <source>
        <dbReference type="ARBA" id="ARBA00022619"/>
    </source>
</evidence>
<comment type="catalytic activity">
    <reaction evidence="6 7">
        <text>(2S)-2-hydroxy-3-oxobutyl phosphate + 5-amino-6-(D-ribitylamino)uracil = 6,7-dimethyl-8-(1-D-ribityl)lumazine + phosphate + 2 H2O + H(+)</text>
        <dbReference type="Rhea" id="RHEA:26152"/>
        <dbReference type="ChEBI" id="CHEBI:15377"/>
        <dbReference type="ChEBI" id="CHEBI:15378"/>
        <dbReference type="ChEBI" id="CHEBI:15934"/>
        <dbReference type="ChEBI" id="CHEBI:43474"/>
        <dbReference type="ChEBI" id="CHEBI:58201"/>
        <dbReference type="ChEBI" id="CHEBI:58830"/>
        <dbReference type="EC" id="2.5.1.78"/>
    </reaction>
</comment>
<reference evidence="9" key="1">
    <citation type="journal article" date="2019" name="Int. J. Syst. Evol. Microbiol.">
        <title>The Global Catalogue of Microorganisms (GCM) 10K type strain sequencing project: providing services to taxonomists for standard genome sequencing and annotation.</title>
        <authorList>
            <consortium name="The Broad Institute Genomics Platform"/>
            <consortium name="The Broad Institute Genome Sequencing Center for Infectious Disease"/>
            <person name="Wu L."/>
            <person name="Ma J."/>
        </authorList>
    </citation>
    <scope>NUCLEOTIDE SEQUENCE [LARGE SCALE GENOMIC DNA]</scope>
    <source>
        <strain evidence="9">CCUG 60023</strain>
    </source>
</reference>
<dbReference type="Pfam" id="PF00885">
    <property type="entry name" value="DMRL_synthase"/>
    <property type="match status" value="1"/>
</dbReference>
<feature type="binding site" evidence="7">
    <location>
        <position position="135"/>
    </location>
    <ligand>
        <name>(2S)-2-hydroxy-3-oxobutyl phosphate</name>
        <dbReference type="ChEBI" id="CHEBI:58830"/>
    </ligand>
</feature>
<keyword evidence="5 7" id="KW-0808">Transferase</keyword>
<keyword evidence="4 7" id="KW-0686">Riboflavin biosynthesis</keyword>
<feature type="binding site" evidence="7">
    <location>
        <begin position="93"/>
        <end position="94"/>
    </location>
    <ligand>
        <name>(2S)-2-hydroxy-3-oxobutyl phosphate</name>
        <dbReference type="ChEBI" id="CHEBI:58830"/>
    </ligand>
</feature>
<comment type="caution">
    <text evidence="8">The sequence shown here is derived from an EMBL/GenBank/DDBJ whole genome shotgun (WGS) entry which is preliminary data.</text>
</comment>
<evidence type="ECO:0000256" key="3">
    <source>
        <dbReference type="ARBA" id="ARBA00012664"/>
    </source>
</evidence>
<organism evidence="8 9">
    <name type="scientific">Pseudahrensia aquimaris</name>
    <dbReference type="NCBI Taxonomy" id="744461"/>
    <lineage>
        <taxon>Bacteria</taxon>
        <taxon>Pseudomonadati</taxon>
        <taxon>Pseudomonadota</taxon>
        <taxon>Alphaproteobacteria</taxon>
        <taxon>Hyphomicrobiales</taxon>
        <taxon>Ahrensiaceae</taxon>
        <taxon>Pseudahrensia</taxon>
    </lineage>
</organism>
<name>A0ABW3FCR6_9HYPH</name>
<evidence type="ECO:0000256" key="6">
    <source>
        <dbReference type="ARBA" id="ARBA00048785"/>
    </source>
</evidence>
<dbReference type="RefSeq" id="WP_377211459.1">
    <property type="nucleotide sequence ID" value="NZ_JBHTJV010000003.1"/>
</dbReference>
<dbReference type="EMBL" id="JBHTJV010000003">
    <property type="protein sequence ID" value="MFD0915608.1"/>
    <property type="molecule type" value="Genomic_DNA"/>
</dbReference>
<sequence length="163" mass="17306">MPHLLIIDAPYYEHISKGLRAGAEAVLKANKATWEYQAVPGVLEIPAALSMVLSAQVAQEMMAMEMEESGMPPGFTGGAYDGFVLLGCVIRGETAHFDIVAFESARAIMDLTTEYALALGNGIQTTENEAQALARADPAQLDKGGHAAQAALDMIALRDKLSV</sequence>
<dbReference type="Gene3D" id="3.40.50.960">
    <property type="entry name" value="Lumazine/riboflavin synthase"/>
    <property type="match status" value="1"/>
</dbReference>
<comment type="pathway">
    <text evidence="1 7">Cofactor biosynthesis; riboflavin biosynthesis; riboflavin from 2-hydroxy-3-oxobutyl phosphate and 5-amino-6-(D-ribitylamino)uracil: step 1/2.</text>
</comment>
<gene>
    <name evidence="7" type="primary">ribH</name>
    <name evidence="8" type="ORF">ACFQ14_04250</name>
</gene>
<evidence type="ECO:0000313" key="8">
    <source>
        <dbReference type="EMBL" id="MFD0915608.1"/>
    </source>
</evidence>
<dbReference type="Proteomes" id="UP001597101">
    <property type="component" value="Unassembled WGS sequence"/>
</dbReference>
<comment type="similarity">
    <text evidence="2 7">Belongs to the DMRL synthase family.</text>
</comment>
<keyword evidence="9" id="KW-1185">Reference proteome</keyword>
<feature type="active site" description="Proton donor" evidence="7">
    <location>
        <position position="96"/>
    </location>
</feature>
<dbReference type="HAMAP" id="MF_00178">
    <property type="entry name" value="Lumazine_synth"/>
    <property type="match status" value="1"/>
</dbReference>
<dbReference type="CDD" id="cd09209">
    <property type="entry name" value="Lumazine_synthase-I"/>
    <property type="match status" value="1"/>
</dbReference>
<dbReference type="InterPro" id="IPR034964">
    <property type="entry name" value="LS"/>
</dbReference>
<accession>A0ABW3FCR6</accession>
<evidence type="ECO:0000256" key="1">
    <source>
        <dbReference type="ARBA" id="ARBA00004917"/>
    </source>
</evidence>
<evidence type="ECO:0000313" key="9">
    <source>
        <dbReference type="Proteomes" id="UP001597101"/>
    </source>
</evidence>
<comment type="function">
    <text evidence="7">Catalyzes the formation of 6,7-dimethyl-8-ribityllumazine by condensation of 5-amino-6-(D-ribitylamino)uracil with 3,4-dihydroxy-2-butanone 4-phosphate. This is the penultimate step in the biosynthesis of riboflavin.</text>
</comment>
<dbReference type="PANTHER" id="PTHR21058:SF0">
    <property type="entry name" value="6,7-DIMETHYL-8-RIBITYLLUMAZINE SYNTHASE"/>
    <property type="match status" value="1"/>
</dbReference>
<protein>
    <recommendedName>
        <fullName evidence="3 7">6,7-dimethyl-8-ribityllumazine synthase</fullName>
        <shortName evidence="7">DMRL synthase</shortName>
        <shortName evidence="7">LS</shortName>
        <shortName evidence="7">Lumazine synthase</shortName>
        <ecNumber evidence="3 7">2.5.1.78</ecNumber>
    </recommendedName>
</protein>
<feature type="binding site" evidence="7">
    <location>
        <begin position="88"/>
        <end position="90"/>
    </location>
    <ligand>
        <name>5-amino-6-(D-ribitylamino)uracil</name>
        <dbReference type="ChEBI" id="CHEBI:15934"/>
    </ligand>
</feature>
<feature type="binding site" evidence="7">
    <location>
        <begin position="42"/>
        <end position="44"/>
    </location>
    <ligand>
        <name>5-amino-6-(D-ribitylamino)uracil</name>
        <dbReference type="ChEBI" id="CHEBI:15934"/>
    </ligand>
</feature>
<dbReference type="EC" id="2.5.1.78" evidence="3 7"/>
<evidence type="ECO:0000256" key="2">
    <source>
        <dbReference type="ARBA" id="ARBA00007424"/>
    </source>
</evidence>
<proteinExistence type="inferred from homology"/>
<evidence type="ECO:0000256" key="5">
    <source>
        <dbReference type="ARBA" id="ARBA00022679"/>
    </source>
</evidence>
<dbReference type="GO" id="GO:0000906">
    <property type="term" value="F:6,7-dimethyl-8-ribityllumazine synthase activity"/>
    <property type="evidence" value="ECO:0007669"/>
    <property type="project" value="UniProtKB-EC"/>
</dbReference>
<dbReference type="InterPro" id="IPR002180">
    <property type="entry name" value="LS/RS"/>
</dbReference>
<dbReference type="PANTHER" id="PTHR21058">
    <property type="entry name" value="6,7-DIMETHYL-8-RIBITYLLUMAZINE SYNTHASE DMRL SYNTHASE LUMAZINE SYNTHASE"/>
    <property type="match status" value="1"/>
</dbReference>
<evidence type="ECO:0000256" key="7">
    <source>
        <dbReference type="HAMAP-Rule" id="MF_00178"/>
    </source>
</evidence>